<evidence type="ECO:0000256" key="1">
    <source>
        <dbReference type="SAM" id="Phobius"/>
    </source>
</evidence>
<evidence type="ECO:0000313" key="3">
    <source>
        <dbReference type="Proteomes" id="UP000450917"/>
    </source>
</evidence>
<dbReference type="RefSeq" id="WP_127604265.1">
    <property type="nucleotide sequence ID" value="NZ_JARTHJ010000049.1"/>
</dbReference>
<comment type="caution">
    <text evidence="2">The sequence shown here is derived from an EMBL/GenBank/DDBJ whole genome shotgun (WGS) entry which is preliminary data.</text>
</comment>
<accession>A0A7X2Z8K7</accession>
<feature type="transmembrane region" description="Helical" evidence="1">
    <location>
        <begin position="15"/>
        <end position="32"/>
    </location>
</feature>
<keyword evidence="1" id="KW-1133">Transmembrane helix</keyword>
<name>A0A7X2Z8K7_9BACL</name>
<organism evidence="2 3">
    <name type="scientific">Paenibacillus validus</name>
    <dbReference type="NCBI Taxonomy" id="44253"/>
    <lineage>
        <taxon>Bacteria</taxon>
        <taxon>Bacillati</taxon>
        <taxon>Bacillota</taxon>
        <taxon>Bacilli</taxon>
        <taxon>Bacillales</taxon>
        <taxon>Paenibacillaceae</taxon>
        <taxon>Paenibacillus</taxon>
    </lineage>
</organism>
<sequence>MNTLAVKGNRWRKRLLVFIFALMIFSFFAWYSRTTHTGEVATVVKVNEKNIEIRNLEGRSTVVSLPKGVSKLINENEEYFIQYEKRRWGQPSLISIEPNPG</sequence>
<dbReference type="Proteomes" id="UP000450917">
    <property type="component" value="Unassembled WGS sequence"/>
</dbReference>
<gene>
    <name evidence="2" type="ORF">GNP93_06450</name>
</gene>
<keyword evidence="1" id="KW-0812">Transmembrane</keyword>
<keyword evidence="1" id="KW-0472">Membrane</keyword>
<evidence type="ECO:0000313" key="2">
    <source>
        <dbReference type="EMBL" id="MUG70318.1"/>
    </source>
</evidence>
<reference evidence="2 3" key="1">
    <citation type="submission" date="2019-11" db="EMBL/GenBank/DDBJ databases">
        <title>Draft genome sequences of five Paenibacillus species of dairy origin.</title>
        <authorList>
            <person name="Olajide A.M."/>
            <person name="Chen S."/>
            <person name="Lapointe G."/>
        </authorList>
    </citation>
    <scope>NUCLEOTIDE SEQUENCE [LARGE SCALE GENOMIC DNA]</scope>
    <source>
        <strain evidence="2 3">2CS3</strain>
    </source>
</reference>
<dbReference type="EMBL" id="WNZX01000004">
    <property type="protein sequence ID" value="MUG70318.1"/>
    <property type="molecule type" value="Genomic_DNA"/>
</dbReference>
<dbReference type="AlphaFoldDB" id="A0A7X2Z8K7"/>
<protein>
    <submittedName>
        <fullName evidence="2">Uncharacterized protein</fullName>
    </submittedName>
</protein>
<keyword evidence="3" id="KW-1185">Reference proteome</keyword>
<proteinExistence type="predicted"/>